<dbReference type="InterPro" id="IPR007278">
    <property type="entry name" value="DUF397"/>
</dbReference>
<reference evidence="2 3" key="1">
    <citation type="submission" date="2018-02" db="EMBL/GenBank/DDBJ databases">
        <title>Genomic Encyclopedia of Archaeal and Bacterial Type Strains, Phase II (KMG-II): from individual species to whole genera.</title>
        <authorList>
            <person name="Goeker M."/>
        </authorList>
    </citation>
    <scope>NUCLEOTIDE SEQUENCE [LARGE SCALE GENOMIC DNA]</scope>
    <source>
        <strain evidence="2 3">YU 961-1</strain>
    </source>
</reference>
<organism evidence="2 3">
    <name type="scientific">Actinokineospora auranticolor</name>
    <dbReference type="NCBI Taxonomy" id="155976"/>
    <lineage>
        <taxon>Bacteria</taxon>
        <taxon>Bacillati</taxon>
        <taxon>Actinomycetota</taxon>
        <taxon>Actinomycetes</taxon>
        <taxon>Pseudonocardiales</taxon>
        <taxon>Pseudonocardiaceae</taxon>
        <taxon>Actinokineospora</taxon>
    </lineage>
</organism>
<gene>
    <name evidence="2" type="ORF">CLV40_102149</name>
</gene>
<dbReference type="AlphaFoldDB" id="A0A2S6GYF5"/>
<evidence type="ECO:0000313" key="2">
    <source>
        <dbReference type="EMBL" id="PPK70238.1"/>
    </source>
</evidence>
<dbReference type="RefSeq" id="WP_104477071.1">
    <property type="nucleotide sequence ID" value="NZ_CP154825.1"/>
</dbReference>
<sequence>MHPTWRKSTRSTDQANCVELAYNGAVAAVRDSKNIPGPTLALSPSALRALVAYSAALE</sequence>
<protein>
    <submittedName>
        <fullName evidence="2">Uncharacterized protein DUF397</fullName>
    </submittedName>
</protein>
<accession>A0A2S6GYF5</accession>
<name>A0A2S6GYF5_9PSEU</name>
<dbReference type="Pfam" id="PF04149">
    <property type="entry name" value="DUF397"/>
    <property type="match status" value="1"/>
</dbReference>
<evidence type="ECO:0000313" key="3">
    <source>
        <dbReference type="Proteomes" id="UP000239203"/>
    </source>
</evidence>
<dbReference type="Proteomes" id="UP000239203">
    <property type="component" value="Unassembled WGS sequence"/>
</dbReference>
<comment type="caution">
    <text evidence="2">The sequence shown here is derived from an EMBL/GenBank/DDBJ whole genome shotgun (WGS) entry which is preliminary data.</text>
</comment>
<proteinExistence type="predicted"/>
<dbReference type="EMBL" id="PTIX01000002">
    <property type="protein sequence ID" value="PPK70238.1"/>
    <property type="molecule type" value="Genomic_DNA"/>
</dbReference>
<evidence type="ECO:0000259" key="1">
    <source>
        <dbReference type="Pfam" id="PF04149"/>
    </source>
</evidence>
<dbReference type="OrthoDB" id="3430276at2"/>
<keyword evidence="3" id="KW-1185">Reference proteome</keyword>
<feature type="domain" description="DUF397" evidence="1">
    <location>
        <begin position="4"/>
        <end position="52"/>
    </location>
</feature>